<accession>A0ABQ6M855</accession>
<feature type="compositionally biased region" description="Low complexity" evidence="1">
    <location>
        <begin position="1"/>
        <end position="19"/>
    </location>
</feature>
<reference evidence="2 3" key="1">
    <citation type="journal article" date="2023" name="Commun. Biol.">
        <title>Genome analysis of Parmales, the sister group of diatoms, reveals the evolutionary specialization of diatoms from phago-mixotrophs to photoautotrophs.</title>
        <authorList>
            <person name="Ban H."/>
            <person name="Sato S."/>
            <person name="Yoshikawa S."/>
            <person name="Yamada K."/>
            <person name="Nakamura Y."/>
            <person name="Ichinomiya M."/>
            <person name="Sato N."/>
            <person name="Blanc-Mathieu R."/>
            <person name="Endo H."/>
            <person name="Kuwata A."/>
            <person name="Ogata H."/>
        </authorList>
    </citation>
    <scope>NUCLEOTIDE SEQUENCE [LARGE SCALE GENOMIC DNA]</scope>
</reference>
<organism evidence="2 3">
    <name type="scientific">Tetraparma gracilis</name>
    <dbReference type="NCBI Taxonomy" id="2962635"/>
    <lineage>
        <taxon>Eukaryota</taxon>
        <taxon>Sar</taxon>
        <taxon>Stramenopiles</taxon>
        <taxon>Ochrophyta</taxon>
        <taxon>Bolidophyceae</taxon>
        <taxon>Parmales</taxon>
        <taxon>Triparmaceae</taxon>
        <taxon>Tetraparma</taxon>
    </lineage>
</organism>
<protein>
    <submittedName>
        <fullName evidence="2">Uncharacterized protein</fullName>
    </submittedName>
</protein>
<sequence length="196" mass="21475">MTPKSSSSSSSSSTMTPKTPKTHWAVSCPANIVTIPDENYTTDCDTMYFICTDTFESEEGIRMNIENAVIPFVAVDSWQDEPSGVVTSILRIRQGATYETATSNPVTEWYGAYSAPNHAQFRLGSTIIPDADMRFPYLNCNMGDYSSLPNGYDAYCTGVFPSDEEFNGNNMVTMGLVKVDKDGSYECPCGVPVLVK</sequence>
<evidence type="ECO:0000313" key="3">
    <source>
        <dbReference type="Proteomes" id="UP001165060"/>
    </source>
</evidence>
<gene>
    <name evidence="2" type="ORF">TeGR_g6650</name>
</gene>
<evidence type="ECO:0000313" key="2">
    <source>
        <dbReference type="EMBL" id="GMI21420.1"/>
    </source>
</evidence>
<dbReference type="Proteomes" id="UP001165060">
    <property type="component" value="Unassembled WGS sequence"/>
</dbReference>
<name>A0ABQ6M855_9STRA</name>
<proteinExistence type="predicted"/>
<dbReference type="EMBL" id="BRYB01000048">
    <property type="protein sequence ID" value="GMI21420.1"/>
    <property type="molecule type" value="Genomic_DNA"/>
</dbReference>
<evidence type="ECO:0000256" key="1">
    <source>
        <dbReference type="SAM" id="MobiDB-lite"/>
    </source>
</evidence>
<comment type="caution">
    <text evidence="2">The sequence shown here is derived from an EMBL/GenBank/DDBJ whole genome shotgun (WGS) entry which is preliminary data.</text>
</comment>
<keyword evidence="3" id="KW-1185">Reference proteome</keyword>
<feature type="region of interest" description="Disordered" evidence="1">
    <location>
        <begin position="1"/>
        <end position="22"/>
    </location>
</feature>